<dbReference type="PANTHER" id="PTHR46063:SF1">
    <property type="entry name" value="KELCH DOMAIN-CONTAINING PROTEIN 4"/>
    <property type="match status" value="1"/>
</dbReference>
<dbReference type="Gene3D" id="2.120.10.80">
    <property type="entry name" value="Kelch-type beta propeller"/>
    <property type="match status" value="2"/>
</dbReference>
<protein>
    <submittedName>
        <fullName evidence="2">Kelch domain-containing protein 4-like protein</fullName>
    </submittedName>
</protein>
<proteinExistence type="predicted"/>
<dbReference type="OrthoDB" id="4447at2759"/>
<evidence type="ECO:0000313" key="2">
    <source>
        <dbReference type="EMBL" id="KOO26083.1"/>
    </source>
</evidence>
<keyword evidence="3" id="KW-1185">Reference proteome</keyword>
<evidence type="ECO:0000313" key="3">
    <source>
        <dbReference type="Proteomes" id="UP000037460"/>
    </source>
</evidence>
<dbReference type="AlphaFoldDB" id="A0A0M0JIN1"/>
<dbReference type="Pfam" id="PF24681">
    <property type="entry name" value="Kelch_KLHDC2_KLHL20_DRC7"/>
    <property type="match status" value="1"/>
</dbReference>
<feature type="compositionally biased region" description="Basic and acidic residues" evidence="1">
    <location>
        <begin position="16"/>
        <end position="28"/>
    </location>
</feature>
<dbReference type="PANTHER" id="PTHR46063">
    <property type="entry name" value="KELCH DOMAIN-CONTAINING PROTEIN"/>
    <property type="match status" value="1"/>
</dbReference>
<evidence type="ECO:0000256" key="1">
    <source>
        <dbReference type="SAM" id="MobiDB-lite"/>
    </source>
</evidence>
<reference evidence="3" key="1">
    <citation type="journal article" date="2015" name="PLoS Genet.">
        <title>Genome Sequence and Transcriptome Analyses of Chrysochromulina tobin: Metabolic Tools for Enhanced Algal Fitness in the Prominent Order Prymnesiales (Haptophyceae).</title>
        <authorList>
            <person name="Hovde B.T."/>
            <person name="Deodato C.R."/>
            <person name="Hunsperger H.M."/>
            <person name="Ryken S.A."/>
            <person name="Yost W."/>
            <person name="Jha R.K."/>
            <person name="Patterson J."/>
            <person name="Monnat R.J. Jr."/>
            <person name="Barlow S.B."/>
            <person name="Starkenburg S.R."/>
            <person name="Cattolico R.A."/>
        </authorList>
    </citation>
    <scope>NUCLEOTIDE SEQUENCE</scope>
    <source>
        <strain evidence="3">CCMP291</strain>
    </source>
</reference>
<dbReference type="InterPro" id="IPR015915">
    <property type="entry name" value="Kelch-typ_b-propeller"/>
</dbReference>
<name>A0A0M0JIN1_9EUKA</name>
<dbReference type="EMBL" id="JWZX01002893">
    <property type="protein sequence ID" value="KOO26083.1"/>
    <property type="molecule type" value="Genomic_DNA"/>
</dbReference>
<comment type="caution">
    <text evidence="2">The sequence shown here is derived from an EMBL/GenBank/DDBJ whole genome shotgun (WGS) entry which is preliminary data.</text>
</comment>
<dbReference type="Proteomes" id="UP000037460">
    <property type="component" value="Unassembled WGS sequence"/>
</dbReference>
<gene>
    <name evidence="2" type="ORF">Ctob_006165</name>
</gene>
<dbReference type="SUPFAM" id="SSF117281">
    <property type="entry name" value="Kelch motif"/>
    <property type="match status" value="1"/>
</dbReference>
<feature type="non-terminal residue" evidence="2">
    <location>
        <position position="381"/>
    </location>
</feature>
<organism evidence="2 3">
    <name type="scientific">Chrysochromulina tobinii</name>
    <dbReference type="NCBI Taxonomy" id="1460289"/>
    <lineage>
        <taxon>Eukaryota</taxon>
        <taxon>Haptista</taxon>
        <taxon>Haptophyta</taxon>
        <taxon>Prymnesiophyceae</taxon>
        <taxon>Prymnesiales</taxon>
        <taxon>Chrysochromulinaceae</taxon>
        <taxon>Chrysochromulina</taxon>
    </lineage>
</organism>
<feature type="region of interest" description="Disordered" evidence="1">
    <location>
        <begin position="1"/>
        <end position="48"/>
    </location>
</feature>
<accession>A0A0M0JIN1</accession>
<dbReference type="InterPro" id="IPR052588">
    <property type="entry name" value="Kelch_domain_protein"/>
</dbReference>
<sequence>MGKRDSKAAKAKRAERRGETRAHTEAKVNKSQAKKEKRGANKKDEEDLESILDEFRKMTSATKVVKEEVVPPPSPRANGTLTVHPSKDELLFFGGERYDGKKNVFYADLYRYSIKRNEWKHVLIPNTPPPRSSHQAVAVPSAGGSLYIFGGEFSSGDQTKFHHYRDFWCLDLTRMEWEQESAKNGPSPRSGHRMVHVRDQLLVFGGFFDNLRDVKYYNDLYLFDLTLHKWTHITPEPGAPVPSPRSGFQLAVDPTGGADSQGLVLLYGGYFKKKVAMQQFDSHKDKAQVEELSDVGVEYRDLWTFDPSTGRWDTAKKSGAAPSARSGFVMVQHRRRLLVWGGVHDEDTPDGEGLVSTFYNDLHVYAIEAGKWFELTVAARK</sequence>